<evidence type="ECO:0008006" key="5">
    <source>
        <dbReference type="Google" id="ProtNLM"/>
    </source>
</evidence>
<accession>A0A0R0FTP7</accession>
<keyword evidence="1" id="KW-0732">Signal</keyword>
<evidence type="ECO:0000313" key="4">
    <source>
        <dbReference type="Proteomes" id="UP000008827"/>
    </source>
</evidence>
<dbReference type="AlphaFoldDB" id="A0A0R0FTP7"/>
<dbReference type="EMBL" id="CM000849">
    <property type="protein sequence ID" value="KRH06091.1"/>
    <property type="molecule type" value="Genomic_DNA"/>
</dbReference>
<reference evidence="2" key="3">
    <citation type="submission" date="2018-07" db="EMBL/GenBank/DDBJ databases">
        <title>WGS assembly of Glycine max.</title>
        <authorList>
            <person name="Schmutz J."/>
            <person name="Cannon S."/>
            <person name="Schlueter J."/>
            <person name="Ma J."/>
            <person name="Mitros T."/>
            <person name="Nelson W."/>
            <person name="Hyten D."/>
            <person name="Song Q."/>
            <person name="Thelen J."/>
            <person name="Cheng J."/>
            <person name="Xu D."/>
            <person name="Hellsten U."/>
            <person name="May G."/>
            <person name="Yu Y."/>
            <person name="Sakurai T."/>
            <person name="Umezawa T."/>
            <person name="Bhattacharyya M."/>
            <person name="Sandhu D."/>
            <person name="Valliyodan B."/>
            <person name="Lindquist E."/>
            <person name="Peto M."/>
            <person name="Grant D."/>
            <person name="Shu S."/>
            <person name="Goodstein D."/>
            <person name="Barry K."/>
            <person name="Futrell-Griggs M."/>
            <person name="Abernathy B."/>
            <person name="Du J."/>
            <person name="Tian Z."/>
            <person name="Zhu L."/>
            <person name="Gill N."/>
            <person name="Joshi T."/>
            <person name="Libault M."/>
            <person name="Sethuraman A."/>
            <person name="Zhang X."/>
            <person name="Shinozaki K."/>
            <person name="Nguyen H."/>
            <person name="Wing R."/>
            <person name="Cregan P."/>
            <person name="Specht J."/>
            <person name="Grimwood J."/>
            <person name="Rokhsar D."/>
            <person name="Stacey G."/>
            <person name="Shoemaker R."/>
            <person name="Jackson S."/>
        </authorList>
    </citation>
    <scope>NUCLEOTIDE SEQUENCE</scope>
    <source>
        <tissue evidence="2">Callus</tissue>
    </source>
</reference>
<evidence type="ECO:0000313" key="2">
    <source>
        <dbReference type="EMBL" id="KRH06091.1"/>
    </source>
</evidence>
<keyword evidence="4" id="KW-1185">Reference proteome</keyword>
<feature type="signal peptide" evidence="1">
    <location>
        <begin position="1"/>
        <end position="22"/>
    </location>
</feature>
<dbReference type="Proteomes" id="UP000008827">
    <property type="component" value="Chromosome 16"/>
</dbReference>
<gene>
    <name evidence="2" type="ORF">GLYMA_16G004100</name>
</gene>
<evidence type="ECO:0000313" key="3">
    <source>
        <dbReference type="EnsemblPlants" id="KRH06091"/>
    </source>
</evidence>
<evidence type="ECO:0000256" key="1">
    <source>
        <dbReference type="SAM" id="SignalP"/>
    </source>
</evidence>
<name>A0A0R0FTP7_SOYBN</name>
<dbReference type="Gramene" id="KRH06091">
    <property type="protein sequence ID" value="KRH06091"/>
    <property type="gene ID" value="GLYMA_16G004100"/>
</dbReference>
<sequence length="85" mass="9871">MRVSYHCSFGLLMIMLSDLALHAHLHSIPETKANVIFCTLIIYSVPQLNENIHHQILNWTALQCYYQCLLPFELELTTIFCACWS</sequence>
<organism evidence="2">
    <name type="scientific">Glycine max</name>
    <name type="common">Soybean</name>
    <name type="synonym">Glycine hispida</name>
    <dbReference type="NCBI Taxonomy" id="3847"/>
    <lineage>
        <taxon>Eukaryota</taxon>
        <taxon>Viridiplantae</taxon>
        <taxon>Streptophyta</taxon>
        <taxon>Embryophyta</taxon>
        <taxon>Tracheophyta</taxon>
        <taxon>Spermatophyta</taxon>
        <taxon>Magnoliopsida</taxon>
        <taxon>eudicotyledons</taxon>
        <taxon>Gunneridae</taxon>
        <taxon>Pentapetalae</taxon>
        <taxon>rosids</taxon>
        <taxon>fabids</taxon>
        <taxon>Fabales</taxon>
        <taxon>Fabaceae</taxon>
        <taxon>Papilionoideae</taxon>
        <taxon>50 kb inversion clade</taxon>
        <taxon>NPAAA clade</taxon>
        <taxon>indigoferoid/millettioid clade</taxon>
        <taxon>Phaseoleae</taxon>
        <taxon>Glycine</taxon>
        <taxon>Glycine subgen. Soja</taxon>
    </lineage>
</organism>
<reference evidence="2 3" key="1">
    <citation type="journal article" date="2010" name="Nature">
        <title>Genome sequence of the palaeopolyploid soybean.</title>
        <authorList>
            <person name="Schmutz J."/>
            <person name="Cannon S.B."/>
            <person name="Schlueter J."/>
            <person name="Ma J."/>
            <person name="Mitros T."/>
            <person name="Nelson W."/>
            <person name="Hyten D.L."/>
            <person name="Song Q."/>
            <person name="Thelen J.J."/>
            <person name="Cheng J."/>
            <person name="Xu D."/>
            <person name="Hellsten U."/>
            <person name="May G.D."/>
            <person name="Yu Y."/>
            <person name="Sakurai T."/>
            <person name="Umezawa T."/>
            <person name="Bhattacharyya M.K."/>
            <person name="Sandhu D."/>
            <person name="Valliyodan B."/>
            <person name="Lindquist E."/>
            <person name="Peto M."/>
            <person name="Grant D."/>
            <person name="Shu S."/>
            <person name="Goodstein D."/>
            <person name="Barry K."/>
            <person name="Futrell-Griggs M."/>
            <person name="Abernathy B."/>
            <person name="Du J."/>
            <person name="Tian Z."/>
            <person name="Zhu L."/>
            <person name="Gill N."/>
            <person name="Joshi T."/>
            <person name="Libault M."/>
            <person name="Sethuraman A."/>
            <person name="Zhang X.-C."/>
            <person name="Shinozaki K."/>
            <person name="Nguyen H.T."/>
            <person name="Wing R.A."/>
            <person name="Cregan P."/>
            <person name="Specht J."/>
            <person name="Grimwood J."/>
            <person name="Rokhsar D."/>
            <person name="Stacey G."/>
            <person name="Shoemaker R.C."/>
            <person name="Jackson S.A."/>
        </authorList>
    </citation>
    <scope>NUCLEOTIDE SEQUENCE [LARGE SCALE GENOMIC DNA]</scope>
    <source>
        <strain evidence="3">cv. Williams 82</strain>
        <tissue evidence="2">Callus</tissue>
    </source>
</reference>
<feature type="chain" id="PRO_5014521128" description="Secreted protein" evidence="1">
    <location>
        <begin position="23"/>
        <end position="85"/>
    </location>
</feature>
<dbReference type="InParanoid" id="A0A0R0FTP7"/>
<reference evidence="3" key="2">
    <citation type="submission" date="2018-02" db="UniProtKB">
        <authorList>
            <consortium name="EnsemblPlants"/>
        </authorList>
    </citation>
    <scope>IDENTIFICATION</scope>
    <source>
        <strain evidence="3">Williams 82</strain>
    </source>
</reference>
<proteinExistence type="predicted"/>
<protein>
    <recommendedName>
        <fullName evidence="5">Secreted protein</fullName>
    </recommendedName>
</protein>
<dbReference type="EnsemblPlants" id="KRH06091">
    <property type="protein sequence ID" value="KRH06091"/>
    <property type="gene ID" value="GLYMA_16G004100"/>
</dbReference>